<comment type="cofactor">
    <cofactor evidence="8">
        <name>dipyrromethane</name>
        <dbReference type="ChEBI" id="CHEBI:60342"/>
    </cofactor>
    <text evidence="8">Binds 1 dipyrromethane group covalently.</text>
</comment>
<keyword evidence="5" id="KW-0949">S-adenosyl-L-methionine</keyword>
<dbReference type="SUPFAM" id="SSF53790">
    <property type="entry name" value="Tetrapyrrole methylase"/>
    <property type="match status" value="1"/>
</dbReference>
<comment type="function">
    <text evidence="1 8">Tetrapolymerization of the monopyrrole PBG into the hydroxymethylbilane pre-uroporphyrinogen in several discrete steps.</text>
</comment>
<reference evidence="14 15" key="1">
    <citation type="submission" date="2021-05" db="EMBL/GenBank/DDBJ databases">
        <title>Fusibacter ferrireducens sp. nov., an anaerobic, sulfur- and Fe-reducing bacterium isolated from the mangrove sediment.</title>
        <authorList>
            <person name="Qiu D."/>
        </authorList>
    </citation>
    <scope>NUCLEOTIDE SEQUENCE [LARGE SCALE GENOMIC DNA]</scope>
    <source>
        <strain evidence="14 15">DSM 12116</strain>
    </source>
</reference>
<dbReference type="Proteomes" id="UP000746471">
    <property type="component" value="Unassembled WGS sequence"/>
</dbReference>
<dbReference type="InterPro" id="IPR036108">
    <property type="entry name" value="4pyrrol_syn_uPrphyn_synt_sf"/>
</dbReference>
<dbReference type="InterPro" id="IPR000878">
    <property type="entry name" value="4pyrrol_Mease"/>
</dbReference>
<dbReference type="Gene3D" id="3.40.50.10090">
    <property type="match status" value="2"/>
</dbReference>
<dbReference type="PRINTS" id="PR00151">
    <property type="entry name" value="PORPHBDMNASE"/>
</dbReference>
<feature type="modified residue" description="S-(dipyrrolylmethanemethyl)cysteine" evidence="8">
    <location>
        <position position="257"/>
    </location>
</feature>
<dbReference type="InterPro" id="IPR003043">
    <property type="entry name" value="Uropor_MeTrfase_CS"/>
</dbReference>
<dbReference type="EMBL" id="JAHBCL010000017">
    <property type="protein sequence ID" value="MBS7527153.1"/>
    <property type="molecule type" value="Genomic_DNA"/>
</dbReference>
<keyword evidence="4 8" id="KW-0808">Transferase</keyword>
<dbReference type="InterPro" id="IPR014776">
    <property type="entry name" value="4pyrrole_Mease_sub2"/>
</dbReference>
<comment type="similarity">
    <text evidence="2 8">Belongs to the HMBS family.</text>
</comment>
<comment type="miscellaneous">
    <text evidence="8">The porphobilinogen subunits are added to the dipyrromethane group.</text>
</comment>
<evidence type="ECO:0000256" key="1">
    <source>
        <dbReference type="ARBA" id="ARBA00002869"/>
    </source>
</evidence>
<keyword evidence="6 8" id="KW-0627">Porphyrin biosynthesis</keyword>
<comment type="catalytic activity">
    <reaction evidence="7 8">
        <text>4 porphobilinogen + H2O = hydroxymethylbilane + 4 NH4(+)</text>
        <dbReference type="Rhea" id="RHEA:13185"/>
        <dbReference type="ChEBI" id="CHEBI:15377"/>
        <dbReference type="ChEBI" id="CHEBI:28938"/>
        <dbReference type="ChEBI" id="CHEBI:57845"/>
        <dbReference type="ChEBI" id="CHEBI:58126"/>
        <dbReference type="EC" id="2.5.1.61"/>
    </reaction>
</comment>
<dbReference type="PANTHER" id="PTHR11557">
    <property type="entry name" value="PORPHOBILINOGEN DEAMINASE"/>
    <property type="match status" value="1"/>
</dbReference>
<evidence type="ECO:0000259" key="12">
    <source>
        <dbReference type="Pfam" id="PF02602"/>
    </source>
</evidence>
<comment type="subunit">
    <text evidence="8">Monomer.</text>
</comment>
<feature type="domain" description="Tetrapyrrole methylase" evidence="10">
    <location>
        <begin position="323"/>
        <end position="533"/>
    </location>
</feature>
<dbReference type="InterPro" id="IPR006366">
    <property type="entry name" value="CobA/CysG_C"/>
</dbReference>
<dbReference type="EC" id="2.5.1.61" evidence="8"/>
<dbReference type="InterPro" id="IPR022417">
    <property type="entry name" value="Porphobilin_deaminase_N"/>
</dbReference>
<dbReference type="PROSITE" id="PS00840">
    <property type="entry name" value="SUMT_2"/>
    <property type="match status" value="1"/>
</dbReference>
<dbReference type="GO" id="GO:0004418">
    <property type="term" value="F:hydroxymethylbilane synthase activity"/>
    <property type="evidence" value="ECO:0007669"/>
    <property type="project" value="UniProtKB-EC"/>
</dbReference>
<dbReference type="InterPro" id="IPR022418">
    <property type="entry name" value="Porphobilinogen_deaminase_C"/>
</dbReference>
<dbReference type="PANTHER" id="PTHR11557:SF0">
    <property type="entry name" value="PORPHOBILINOGEN DEAMINASE"/>
    <property type="match status" value="1"/>
</dbReference>
<evidence type="ECO:0000259" key="10">
    <source>
        <dbReference type="Pfam" id="PF00590"/>
    </source>
</evidence>
<dbReference type="Pfam" id="PF00590">
    <property type="entry name" value="TP_methylase"/>
    <property type="match status" value="1"/>
</dbReference>
<evidence type="ECO:0000256" key="5">
    <source>
        <dbReference type="ARBA" id="ARBA00022691"/>
    </source>
</evidence>
<dbReference type="Gene3D" id="3.30.950.10">
    <property type="entry name" value="Methyltransferase, Cobalt-precorrin-4 Transmethylase, Domain 2"/>
    <property type="match status" value="1"/>
</dbReference>
<evidence type="ECO:0000256" key="7">
    <source>
        <dbReference type="ARBA" id="ARBA00048169"/>
    </source>
</evidence>
<evidence type="ECO:0000256" key="9">
    <source>
        <dbReference type="RuleBase" id="RU003960"/>
    </source>
</evidence>
<organism evidence="14 15">
    <name type="scientific">Fusibacter paucivorans</name>
    <dbReference type="NCBI Taxonomy" id="76009"/>
    <lineage>
        <taxon>Bacteria</taxon>
        <taxon>Bacillati</taxon>
        <taxon>Bacillota</taxon>
        <taxon>Clostridia</taxon>
        <taxon>Eubacteriales</taxon>
        <taxon>Eubacteriales Family XII. Incertae Sedis</taxon>
        <taxon>Fusibacter</taxon>
    </lineage>
</organism>
<evidence type="ECO:0000259" key="13">
    <source>
        <dbReference type="Pfam" id="PF03900"/>
    </source>
</evidence>
<dbReference type="InterPro" id="IPR014777">
    <property type="entry name" value="4pyrrole_Mease_sub1"/>
</dbReference>
<dbReference type="Gene3D" id="3.40.190.10">
    <property type="entry name" value="Periplasmic binding protein-like II"/>
    <property type="match status" value="2"/>
</dbReference>
<feature type="domain" description="Tetrapyrrole biosynthesis uroporphyrinogen III synthase" evidence="12">
    <location>
        <begin position="584"/>
        <end position="811"/>
    </location>
</feature>
<dbReference type="Gene3D" id="3.40.1010.10">
    <property type="entry name" value="Cobalt-precorrin-4 Transmethylase, Domain 1"/>
    <property type="match status" value="1"/>
</dbReference>
<evidence type="ECO:0000313" key="15">
    <source>
        <dbReference type="Proteomes" id="UP000746471"/>
    </source>
</evidence>
<dbReference type="CDD" id="cd11642">
    <property type="entry name" value="SUMT"/>
    <property type="match status" value="1"/>
</dbReference>
<dbReference type="CDD" id="cd06578">
    <property type="entry name" value="HemD"/>
    <property type="match status" value="1"/>
</dbReference>
<dbReference type="InterPro" id="IPR036803">
    <property type="entry name" value="Porphobilinogen_deaminase_C_sf"/>
</dbReference>
<evidence type="ECO:0000256" key="2">
    <source>
        <dbReference type="ARBA" id="ARBA00005638"/>
    </source>
</evidence>
<dbReference type="SUPFAM" id="SSF53850">
    <property type="entry name" value="Periplasmic binding protein-like II"/>
    <property type="match status" value="1"/>
</dbReference>
<dbReference type="HAMAP" id="MF_00260">
    <property type="entry name" value="Porphobil_deam"/>
    <property type="match status" value="1"/>
</dbReference>
<dbReference type="InterPro" id="IPR000860">
    <property type="entry name" value="HemC"/>
</dbReference>
<dbReference type="Pfam" id="PF02602">
    <property type="entry name" value="HEM4"/>
    <property type="match status" value="1"/>
</dbReference>
<gene>
    <name evidence="8 14" type="primary">hemC</name>
    <name evidence="14" type="ORF">KHM83_10725</name>
</gene>
<feature type="domain" description="Porphobilinogen deaminase C-terminal" evidence="13">
    <location>
        <begin position="241"/>
        <end position="310"/>
    </location>
</feature>
<evidence type="ECO:0000256" key="4">
    <source>
        <dbReference type="ARBA" id="ARBA00022679"/>
    </source>
</evidence>
<evidence type="ECO:0000313" key="14">
    <source>
        <dbReference type="EMBL" id="MBS7527153.1"/>
    </source>
</evidence>
<accession>A0ABS5PPQ1</accession>
<keyword evidence="15" id="KW-1185">Reference proteome</keyword>
<feature type="domain" description="Porphobilinogen deaminase N-terminal" evidence="11">
    <location>
        <begin position="20"/>
        <end position="227"/>
    </location>
</feature>
<evidence type="ECO:0000256" key="6">
    <source>
        <dbReference type="ARBA" id="ARBA00023244"/>
    </source>
</evidence>
<protein>
    <recommendedName>
        <fullName evidence="8">Porphobilinogen deaminase</fullName>
        <shortName evidence="8">PBG</shortName>
        <ecNumber evidence="8">2.5.1.61</ecNumber>
    </recommendedName>
    <alternativeName>
        <fullName evidence="8">Hydroxymethylbilane synthase</fullName>
        <shortName evidence="8">HMBS</shortName>
    </alternativeName>
    <alternativeName>
        <fullName evidence="8">Pre-uroporphyrinogen synthase</fullName>
    </alternativeName>
</protein>
<dbReference type="NCBIfam" id="TIGR00212">
    <property type="entry name" value="hemC"/>
    <property type="match status" value="1"/>
</dbReference>
<dbReference type="InterPro" id="IPR003754">
    <property type="entry name" value="4pyrrol_synth_uPrphyn_synth"/>
</dbReference>
<dbReference type="Pfam" id="PF01379">
    <property type="entry name" value="Porphobil_deam"/>
    <property type="match status" value="1"/>
</dbReference>
<comment type="caution">
    <text evidence="14">The sequence shown here is derived from an EMBL/GenBank/DDBJ whole genome shotgun (WGS) entry which is preliminary data.</text>
</comment>
<dbReference type="SUPFAM" id="SSF54782">
    <property type="entry name" value="Porphobilinogen deaminase (hydroxymethylbilane synthase), C-terminal domain"/>
    <property type="match status" value="1"/>
</dbReference>
<proteinExistence type="inferred from homology"/>
<evidence type="ECO:0000256" key="8">
    <source>
        <dbReference type="HAMAP-Rule" id="MF_00260"/>
    </source>
</evidence>
<evidence type="ECO:0000259" key="11">
    <source>
        <dbReference type="Pfam" id="PF01379"/>
    </source>
</evidence>
<dbReference type="Gene3D" id="3.30.160.40">
    <property type="entry name" value="Porphobilinogen deaminase, C-terminal domain"/>
    <property type="match status" value="1"/>
</dbReference>
<dbReference type="Pfam" id="PF03900">
    <property type="entry name" value="Porphobil_deamC"/>
    <property type="match status" value="1"/>
</dbReference>
<name>A0ABS5PPQ1_9FIRM</name>
<dbReference type="NCBIfam" id="NF004790">
    <property type="entry name" value="PRK06136.1"/>
    <property type="match status" value="1"/>
</dbReference>
<evidence type="ECO:0000256" key="3">
    <source>
        <dbReference type="ARBA" id="ARBA00022603"/>
    </source>
</evidence>
<comment type="similarity">
    <text evidence="9">Belongs to the precorrin methyltransferase family.</text>
</comment>
<dbReference type="NCBIfam" id="TIGR01469">
    <property type="entry name" value="cobA_cysG_Cterm"/>
    <property type="match status" value="1"/>
</dbReference>
<keyword evidence="3 9" id="KW-0489">Methyltransferase</keyword>
<dbReference type="SUPFAM" id="SSF69618">
    <property type="entry name" value="HemD-like"/>
    <property type="match status" value="1"/>
</dbReference>
<dbReference type="InterPro" id="IPR035996">
    <property type="entry name" value="4pyrrol_Methylase_sf"/>
</dbReference>
<sequence length="822" mass="89497">MNSLETNSVKMNRSNMDKTIIVGTRGSRLALFQTDWVIAALSAKYPDLKIEKKIISTKGDQILNVSLDKIGDKGLFVKEIEAQLLSGDIDFAVHSMKDMPSQCADGLCFAAPPAREDVRDALVLKKGYQGLNDLPQGAKIGTGSKRRAFQLKQLRPDLEVVAIRGNVETRIAKIETMALDGVVLAAAGLHRLDLTHQISAYLEPNEMIPAPAQGALCLQYRIDDLETGTLLNALADRETAVCTSAERSFLAAVDGSCHLPIGAYAHLDGDQLTLHCVFGDEDGNALYYADVKGTAAAAEKLGIKAAETVKERMSMNMSVNPSTVYLVGSGPGDPMLLTRKGEMLIKTCDCVIYDRLIPEDLIRLAPENAEKIYVGKAASNHAMPQDDINELLVSLSYRYQRVVRLKGGDPYVFGRGGEEAAFLKAHGVPFEVVPGISSSIGGLAYAGIPITHRDYASSFHVLTGHFKDDSLDHDWSVIAKLSGTLVFLMSIANIANICAQLMANGKDGQTPLAVVSKAASADQRVYEATLATAETALPLGSIDSPALLVVGKVVTMRETLDWFEAKPLFGKRILVTRSSRQASRFSEMLENLGAKVIELPMIDFENIHDSELQTAIESLHQYTQLWFTSENAIKRFMTALFESGRDVRALGHLKVLAIGTQTAKWLKSYGIMPDYIPETFTQEGIIDHMQSVLTAEDHILLPTAEKARPLLSEWLDGICRCTALHIYKTVPATVLQEVDDIRKLIETAIDIVTFTSGSTAENFDAFLKANTLTLRPDAKIASIGPITSQTLKALGYPIDIEAAPHTLEALAKAIMEVPNETL</sequence>